<dbReference type="Gene3D" id="2.60.40.1220">
    <property type="match status" value="1"/>
</dbReference>
<dbReference type="AlphaFoldDB" id="A0A401UJH3"/>
<evidence type="ECO:0008006" key="5">
    <source>
        <dbReference type="Google" id="ProtNLM"/>
    </source>
</evidence>
<comment type="caution">
    <text evidence="3">The sequence shown here is derived from an EMBL/GenBank/DDBJ whole genome shotgun (WGS) entry which is preliminary data.</text>
</comment>
<dbReference type="PROSITE" id="PS00018">
    <property type="entry name" value="EF_HAND_1"/>
    <property type="match status" value="1"/>
</dbReference>
<reference evidence="3 4" key="1">
    <citation type="submission" date="2018-11" db="EMBL/GenBank/DDBJ databases">
        <title>Genome sequencing and assembly of Clostridium tagluense strain A121.</title>
        <authorList>
            <person name="Murakami T."/>
            <person name="Segawa T."/>
            <person name="Shcherbakova V.A."/>
            <person name="Mori H."/>
            <person name="Yoshimura Y."/>
        </authorList>
    </citation>
    <scope>NUCLEOTIDE SEQUENCE [LARGE SCALE GENOMIC DNA]</scope>
    <source>
        <strain evidence="3 4">A121</strain>
    </source>
</reference>
<evidence type="ECO:0000256" key="1">
    <source>
        <dbReference type="ARBA" id="ARBA00022729"/>
    </source>
</evidence>
<evidence type="ECO:0000256" key="2">
    <source>
        <dbReference type="SAM" id="SignalP"/>
    </source>
</evidence>
<dbReference type="InterPro" id="IPR018247">
    <property type="entry name" value="EF_Hand_1_Ca_BS"/>
</dbReference>
<keyword evidence="1 2" id="KW-0732">Signal</keyword>
<keyword evidence="4" id="KW-1185">Reference proteome</keyword>
<evidence type="ECO:0000313" key="3">
    <source>
        <dbReference type="EMBL" id="GCD09710.1"/>
    </source>
</evidence>
<feature type="chain" id="PRO_5019315282" description="SbsA Ig-like domain-containing protein" evidence="2">
    <location>
        <begin position="26"/>
        <end position="730"/>
    </location>
</feature>
<protein>
    <recommendedName>
        <fullName evidence="5">SbsA Ig-like domain-containing protein</fullName>
    </recommendedName>
</protein>
<dbReference type="EMBL" id="BHYK01000006">
    <property type="protein sequence ID" value="GCD09710.1"/>
    <property type="molecule type" value="Genomic_DNA"/>
</dbReference>
<organism evidence="3 4">
    <name type="scientific">Clostridium tagluense</name>
    <dbReference type="NCBI Taxonomy" id="360422"/>
    <lineage>
        <taxon>Bacteria</taxon>
        <taxon>Bacillati</taxon>
        <taxon>Bacillota</taxon>
        <taxon>Clostridia</taxon>
        <taxon>Eubacteriales</taxon>
        <taxon>Clostridiaceae</taxon>
        <taxon>Clostridium</taxon>
    </lineage>
</organism>
<feature type="signal peptide" evidence="2">
    <location>
        <begin position="1"/>
        <end position="25"/>
    </location>
</feature>
<accession>A0A401UJH3</accession>
<dbReference type="Proteomes" id="UP000287872">
    <property type="component" value="Unassembled WGS sequence"/>
</dbReference>
<gene>
    <name evidence="3" type="ORF">Ctaglu_13330</name>
</gene>
<evidence type="ECO:0000313" key="4">
    <source>
        <dbReference type="Proteomes" id="UP000287872"/>
    </source>
</evidence>
<dbReference type="InterPro" id="IPR014755">
    <property type="entry name" value="Cu-Rt/internalin_Ig-like"/>
</dbReference>
<dbReference type="RefSeq" id="WP_124999391.1">
    <property type="nucleotide sequence ID" value="NZ_BHYK01000006.1"/>
</dbReference>
<name>A0A401UJH3_9CLOT</name>
<proteinExistence type="predicted"/>
<dbReference type="OrthoDB" id="2082500at2"/>
<sequence length="730" mass="76120">MNKKITSSVLAAVIIAGTTSFSAFAAMANGTVVIGNKAFDLAYANDVKNLTEITNAIIAGGAVYIKDFQGNWIDNTTGLLVNASVIPVVVYKNADGIETNFDAKDTDIVTTTSVTAVNAINAKTLEVKFNKAVDAIDAAIITKYAVAGMDITKAVVSEDGKTVTLTTKTELKVSNAKVTVSPIKTKSDVTVLTAEFNTLLTFADTTSASVKSVAAKGTTAVITFDEPMQNEGTVSLDGVQLSGTQYTLVDNMLTITGLTADKSYKVDIIGATDAAGNISNPMAVNFTVDRLVVDSSKPTVTSTVNGTEITFDFSEELSKQNLDGNASIEEYAKVTVGTSVFYLTDAQIKDTTDKTKFTVDAVSVLASEKFINTTVKIEGQKDLALNAGDAFEFNATLTKDSTPATLSSTSTKMLVADDTAVNTDKDALYLTFNEPVKINGALTLKTKNGIVYTAGTVTNVNEVTGAGFDVDANGKIEGAELNTIKVDMDLDSNSAYTFELAAGSVSDLSGNVNASVIAFNASSSIFQTSPGTVTASLAFASTTPVVVDPTNSKVFTVEYATNVTTSATTAFNYTLGGKALQAGTELQFVDGTKKVRFTLPEGSITANGNYGLEAKNVIDAIGNTLKDGKATAQVPLKENVAPVASKIIVVDSKNFTVDFSELLVGNTTPSGVIVKVNGTVVTAVVTIANGKLAIKTTNDYSLTDTITVELKATNLADGNGNIVKDAAISK</sequence>